<sequence length="166" mass="17143">MALNASTNLPYSAHVVAELFSSREFVEHVSTKAGGTLTDFTVSGPVGAAFTATIERAIPTDRLPDLVRKFAGGTLSVTQREAWSAPDADGGRTIDIAVSVAGAPVDVKAVQRLVALGGSTVVEVTGEVTSGIPFLGGKIAAAAEPFLGKALNLQADQAQAWLDRRP</sequence>
<organism evidence="1 2">
    <name type="scientific">Arthrobacter halodurans</name>
    <dbReference type="NCBI Taxonomy" id="516699"/>
    <lineage>
        <taxon>Bacteria</taxon>
        <taxon>Bacillati</taxon>
        <taxon>Actinomycetota</taxon>
        <taxon>Actinomycetes</taxon>
        <taxon>Micrococcales</taxon>
        <taxon>Micrococcaceae</taxon>
        <taxon>Arthrobacter</taxon>
    </lineage>
</organism>
<comment type="caution">
    <text evidence="1">The sequence shown here is derived from an EMBL/GenBank/DDBJ whole genome shotgun (WGS) entry which is preliminary data.</text>
</comment>
<gene>
    <name evidence="1" type="ORF">ACETWP_11705</name>
</gene>
<accession>A0ABV4USV4</accession>
<keyword evidence="2" id="KW-1185">Reference proteome</keyword>
<reference evidence="1 2" key="1">
    <citation type="submission" date="2024-09" db="EMBL/GenBank/DDBJ databases">
        <authorList>
            <person name="Salinas-Garcia M.A."/>
            <person name="Prieme A."/>
        </authorList>
    </citation>
    <scope>NUCLEOTIDE SEQUENCE [LARGE SCALE GENOMIC DNA]</scope>
    <source>
        <strain evidence="1 2">DSM 21081</strain>
    </source>
</reference>
<protein>
    <submittedName>
        <fullName evidence="1">DUF2505 domain-containing protein</fullName>
    </submittedName>
</protein>
<dbReference type="InterPro" id="IPR019639">
    <property type="entry name" value="DUF2505"/>
</dbReference>
<proteinExistence type="predicted"/>
<evidence type="ECO:0000313" key="2">
    <source>
        <dbReference type="Proteomes" id="UP001575652"/>
    </source>
</evidence>
<name>A0ABV4USV4_9MICC</name>
<dbReference type="RefSeq" id="WP_373972430.1">
    <property type="nucleotide sequence ID" value="NZ_JBHDLJ010000009.1"/>
</dbReference>
<evidence type="ECO:0000313" key="1">
    <source>
        <dbReference type="EMBL" id="MFB0835253.1"/>
    </source>
</evidence>
<dbReference type="EMBL" id="JBHDLJ010000009">
    <property type="protein sequence ID" value="MFB0835253.1"/>
    <property type="molecule type" value="Genomic_DNA"/>
</dbReference>
<dbReference type="Pfam" id="PF10698">
    <property type="entry name" value="DUF2505"/>
    <property type="match status" value="1"/>
</dbReference>
<dbReference type="Proteomes" id="UP001575652">
    <property type="component" value="Unassembled WGS sequence"/>
</dbReference>